<sequence>MARKFKADIRREASCAACGTGYYYFHDVEVDEIDSEKFDEKVRAAVEVGVGVAPCPSCGELNPEMKAAHGKALRSHLIGIAVSLAILAFGWMMLEEGLLLYILLPVGGLSLLGYLGITIAWVFEPKTNRKHSILPGREAEASEKARTQLAAWQARTP</sequence>
<evidence type="ECO:0000313" key="2">
    <source>
        <dbReference type="EMBL" id="ABI64696.1"/>
    </source>
</evidence>
<name>Q0ASP1_MARMM</name>
<dbReference type="KEGG" id="mmr:Mmar10_0403"/>
<dbReference type="EMBL" id="CP000449">
    <property type="protein sequence ID" value="ABI64696.1"/>
    <property type="molecule type" value="Genomic_DNA"/>
</dbReference>
<keyword evidence="1" id="KW-0472">Membrane</keyword>
<dbReference type="OrthoDB" id="9875553at2"/>
<keyword evidence="3" id="KW-1185">Reference proteome</keyword>
<dbReference type="HOGENOM" id="CLU_1675785_0_0_5"/>
<proteinExistence type="predicted"/>
<feature type="transmembrane region" description="Helical" evidence="1">
    <location>
        <begin position="100"/>
        <end position="123"/>
    </location>
</feature>
<feature type="transmembrane region" description="Helical" evidence="1">
    <location>
        <begin position="75"/>
        <end position="94"/>
    </location>
</feature>
<reference evidence="2 3" key="1">
    <citation type="submission" date="2006-08" db="EMBL/GenBank/DDBJ databases">
        <title>Complete sequence of Maricaulis maris MCS10.</title>
        <authorList>
            <consortium name="US DOE Joint Genome Institute"/>
            <person name="Copeland A."/>
            <person name="Lucas S."/>
            <person name="Lapidus A."/>
            <person name="Barry K."/>
            <person name="Detter J.C."/>
            <person name="Glavina del Rio T."/>
            <person name="Hammon N."/>
            <person name="Israni S."/>
            <person name="Dalin E."/>
            <person name="Tice H."/>
            <person name="Pitluck S."/>
            <person name="Saunders E."/>
            <person name="Brettin T."/>
            <person name="Bruce D."/>
            <person name="Han C."/>
            <person name="Tapia R."/>
            <person name="Gilna P."/>
            <person name="Schmutz J."/>
            <person name="Larimer F."/>
            <person name="Land M."/>
            <person name="Hauser L."/>
            <person name="Kyrpides N."/>
            <person name="Mikhailova N."/>
            <person name="Viollier P."/>
            <person name="Stephens C."/>
            <person name="Richardson P."/>
        </authorList>
    </citation>
    <scope>NUCLEOTIDE SEQUENCE [LARGE SCALE GENOMIC DNA]</scope>
    <source>
        <strain evidence="2 3">MCS10</strain>
    </source>
</reference>
<gene>
    <name evidence="2" type="ordered locus">Mmar10_0403</name>
</gene>
<organism evidence="2 3">
    <name type="scientific">Maricaulis maris (strain MCS10)</name>
    <name type="common">Caulobacter maris</name>
    <dbReference type="NCBI Taxonomy" id="394221"/>
    <lineage>
        <taxon>Bacteria</taxon>
        <taxon>Pseudomonadati</taxon>
        <taxon>Pseudomonadota</taxon>
        <taxon>Alphaproteobacteria</taxon>
        <taxon>Maricaulales</taxon>
        <taxon>Maricaulaceae</taxon>
        <taxon>Maricaulis</taxon>
    </lineage>
</organism>
<evidence type="ECO:0000313" key="3">
    <source>
        <dbReference type="Proteomes" id="UP000001964"/>
    </source>
</evidence>
<dbReference type="AlphaFoldDB" id="Q0ASP1"/>
<evidence type="ECO:0000256" key="1">
    <source>
        <dbReference type="SAM" id="Phobius"/>
    </source>
</evidence>
<dbReference type="RefSeq" id="WP_011642343.1">
    <property type="nucleotide sequence ID" value="NC_008347.1"/>
</dbReference>
<keyword evidence="1" id="KW-1133">Transmembrane helix</keyword>
<protein>
    <submittedName>
        <fullName evidence="2">Uncharacterized protein</fullName>
    </submittedName>
</protein>
<dbReference type="Proteomes" id="UP000001964">
    <property type="component" value="Chromosome"/>
</dbReference>
<accession>Q0ASP1</accession>
<keyword evidence="1" id="KW-0812">Transmembrane</keyword>